<name>Q6IPM3_HUMAN</name>
<dbReference type="ChiTaRS" id="ARPC5">
    <property type="organism name" value="human"/>
</dbReference>
<dbReference type="AlphaFoldDB" id="Q6IPM3"/>
<dbReference type="InterPro" id="IPR036743">
    <property type="entry name" value="ARPC5_sf"/>
</dbReference>
<feature type="compositionally biased region" description="Basic and acidic residues" evidence="1">
    <location>
        <begin position="12"/>
        <end position="25"/>
    </location>
</feature>
<dbReference type="EMBL" id="BC071857">
    <property type="protein sequence ID" value="AAH71857.1"/>
    <property type="molecule type" value="mRNA"/>
</dbReference>
<dbReference type="PeptideAtlas" id="Q6IPM3"/>
<dbReference type="GO" id="GO:0005885">
    <property type="term" value="C:Arp2/3 protein complex"/>
    <property type="evidence" value="ECO:0007669"/>
    <property type="project" value="InterPro"/>
</dbReference>
<dbReference type="GO" id="GO:0030833">
    <property type="term" value="P:regulation of actin filament polymerization"/>
    <property type="evidence" value="ECO:0007669"/>
    <property type="project" value="InterPro"/>
</dbReference>
<gene>
    <name evidence="2" type="primary">ARPC5</name>
</gene>
<reference evidence="2" key="1">
    <citation type="journal article" date="2004" name="Genome Res.">
        <title>The status, quality, and expansion of the NIH full-length cDNA project: the Mammalian Gene Collection (MGC).</title>
        <authorList>
            <consortium name="The MGC Project Team"/>
            <person name="Gerhard D.S."/>
            <person name="Wagner L."/>
            <person name="Feingold E.A."/>
            <person name="Shenmen C.M."/>
            <person name="Grouse L.H."/>
            <person name="Schuler G."/>
            <person name="Klein S.L."/>
            <person name="Old S."/>
            <person name="Rasooly R."/>
            <person name="Good P."/>
            <person name="Guyer M."/>
            <person name="Peck A.M."/>
            <person name="Derge J.G."/>
            <person name="Lipman D."/>
            <person name="Collins F.S."/>
            <person name="Jang W."/>
            <person name="Sherry S."/>
            <person name="Feolo M."/>
            <person name="Misquitta L."/>
            <person name="Lee E."/>
            <person name="Rotmistrovsky K."/>
            <person name="Greenhut S.F."/>
            <person name="Schaefer C.F."/>
            <person name="Buetow K."/>
            <person name="Bonner T.I."/>
            <person name="Haussler D."/>
            <person name="Kent J."/>
            <person name="Kiekhaus M."/>
            <person name="Furey T."/>
            <person name="Brent M."/>
            <person name="Prange C."/>
            <person name="Schreiber K."/>
            <person name="Shapiro N."/>
            <person name="Bhat N.K."/>
            <person name="Hopkins R.F."/>
            <person name="Hsie F."/>
            <person name="Driscoll T."/>
            <person name="Soares M.B."/>
            <person name="Casavant T.L."/>
            <person name="Scheetz T.E."/>
            <person name="Brown-stein M.J."/>
            <person name="Usdin T.B."/>
            <person name="Toshiyuki S."/>
            <person name="Carninci P."/>
            <person name="Piao Y."/>
            <person name="Dudekula D.B."/>
            <person name="Ko M.S."/>
            <person name="Kawakami K."/>
            <person name="Suzuki Y."/>
            <person name="Sugano S."/>
            <person name="Gruber C.E."/>
            <person name="Smith M.R."/>
            <person name="Simmons B."/>
            <person name="Moore T."/>
            <person name="Waterman R."/>
            <person name="Johnson S.L."/>
            <person name="Ruan Y."/>
            <person name="Wei C.L."/>
            <person name="Mathavan S."/>
            <person name="Gunaratne P.H."/>
            <person name="Wu J."/>
            <person name="Garcia A.M."/>
            <person name="Hulyk S.W."/>
            <person name="Fuh E."/>
            <person name="Yuan Y."/>
            <person name="Sneed A."/>
            <person name="Kowis C."/>
            <person name="Hodgson A."/>
            <person name="Muzny D.M."/>
            <person name="McPherson J."/>
            <person name="Gibbs R.A."/>
            <person name="Fahey J."/>
            <person name="Helton E."/>
            <person name="Ketteman M."/>
            <person name="Madan A."/>
            <person name="Rodrigues S."/>
            <person name="Sanchez A."/>
            <person name="Whiting M."/>
            <person name="Madari A."/>
            <person name="Young A.C."/>
            <person name="Wetherby K.D."/>
            <person name="Granite S.J."/>
            <person name="Kwong P.N."/>
            <person name="Brinkley C.P."/>
            <person name="Pearson R.L."/>
            <person name="Bouffard G.G."/>
            <person name="Blakesly R.W."/>
            <person name="Green E.D."/>
            <person name="Dickson M.C."/>
            <person name="Rodriguez A.C."/>
            <person name="Grimwood J."/>
            <person name="Schmutz J."/>
            <person name="Myers R.M."/>
            <person name="Butterfield Y.S."/>
            <person name="Griffith M."/>
            <person name="Griffith O.L."/>
            <person name="Krzywinski M.I."/>
            <person name="Liao N."/>
            <person name="Morin R."/>
            <person name="Morrin R."/>
            <person name="Palmquist D."/>
            <person name="Petrescu A.S."/>
            <person name="Skalska U."/>
            <person name="Smailus D.E."/>
            <person name="Stott J.M."/>
            <person name="Schnerch A."/>
            <person name="Schein J.E."/>
            <person name="Jones S.J."/>
            <person name="Holt R.A."/>
            <person name="Baross A."/>
            <person name="Marra M.A."/>
            <person name="Clifton S."/>
            <person name="Makowski K.A."/>
            <person name="Bosak S."/>
            <person name="Malek J."/>
        </authorList>
    </citation>
    <scope>NUCLEOTIDE SEQUENCE [LARGE SCALE MRNA]</scope>
    <source>
        <tissue evidence="2">Brain</tissue>
    </source>
</reference>
<accession>Q6IPM3</accession>
<dbReference type="SUPFAM" id="SSF69103">
    <property type="entry name" value="Arp2/3 complex 16 kDa subunit ARPC5"/>
    <property type="match status" value="1"/>
</dbReference>
<dbReference type="GO" id="GO:0034314">
    <property type="term" value="P:Arp2/3 complex-mediated actin nucleation"/>
    <property type="evidence" value="ECO:0007669"/>
    <property type="project" value="InterPro"/>
</dbReference>
<organism evidence="2">
    <name type="scientific">Homo sapiens</name>
    <name type="common">Human</name>
    <dbReference type="NCBI Taxonomy" id="9606"/>
    <lineage>
        <taxon>Eukaryota</taxon>
        <taxon>Metazoa</taxon>
        <taxon>Chordata</taxon>
        <taxon>Craniata</taxon>
        <taxon>Vertebrata</taxon>
        <taxon>Euteleostomi</taxon>
        <taxon>Mammalia</taxon>
        <taxon>Eutheria</taxon>
        <taxon>Euarchontoglires</taxon>
        <taxon>Primates</taxon>
        <taxon>Haplorrhini</taxon>
        <taxon>Catarrhini</taxon>
        <taxon>Hominidae</taxon>
        <taxon>Homo</taxon>
    </lineage>
</organism>
<protein>
    <submittedName>
        <fullName evidence="2">ARPC5 protein</fullName>
    </submittedName>
</protein>
<feature type="region of interest" description="Disordered" evidence="1">
    <location>
        <begin position="1"/>
        <end position="88"/>
    </location>
</feature>
<evidence type="ECO:0000256" key="1">
    <source>
        <dbReference type="SAM" id="MobiDB-lite"/>
    </source>
</evidence>
<dbReference type="Gene3D" id="1.25.40.190">
    <property type="entry name" value="Actin-related protein 2/3 complex subunit 5"/>
    <property type="match status" value="1"/>
</dbReference>
<sequence>MSKNTVSSARFRKVDVDEYDENKFVDEEDGGDGQAGPDEGEVDSCLRQYPCIHRPPHPSPAQPALLLGPGSLQDPRGTGAELPSQPAA</sequence>
<proteinExistence type="evidence at transcript level"/>
<dbReference type="OrthoDB" id="429520at2759"/>
<evidence type="ECO:0000313" key="2">
    <source>
        <dbReference type="EMBL" id="AAH71857.1"/>
    </source>
</evidence>